<dbReference type="Proteomes" id="UP000194546">
    <property type="component" value="Unassembled WGS sequence"/>
</dbReference>
<evidence type="ECO:0000313" key="3">
    <source>
        <dbReference type="Proteomes" id="UP000194546"/>
    </source>
</evidence>
<proteinExistence type="predicted"/>
<keyword evidence="1" id="KW-0418">Kinase</keyword>
<sequence>MAVDAAPGRDPAALHHCVASLGHEFQ</sequence>
<evidence type="ECO:0000313" key="1">
    <source>
        <dbReference type="EMBL" id="OTP78289.1"/>
    </source>
</evidence>
<gene>
    <name evidence="2" type="ORF">PAMC26510_01520</name>
    <name evidence="1" type="ORF">PAMC26577_06520</name>
</gene>
<keyword evidence="1" id="KW-0808">Transferase</keyword>
<protein>
    <submittedName>
        <fullName evidence="1">Signal transduction histidine kinase</fullName>
    </submittedName>
</protein>
<dbReference type="AlphaFoldDB" id="A0A242N3P0"/>
<dbReference type="GO" id="GO:0016301">
    <property type="term" value="F:kinase activity"/>
    <property type="evidence" value="ECO:0007669"/>
    <property type="project" value="UniProtKB-KW"/>
</dbReference>
<evidence type="ECO:0000313" key="2">
    <source>
        <dbReference type="EMBL" id="OTP80295.1"/>
    </source>
</evidence>
<accession>A0A242N3P0</accession>
<reference evidence="2 3" key="1">
    <citation type="submission" date="2017-03" db="EMBL/GenBank/DDBJ databases">
        <title>Genome analysis of strain PAMC 26510.</title>
        <authorList>
            <person name="Oh H.-M."/>
            <person name="Yang J.-A."/>
        </authorList>
    </citation>
    <scope>NUCLEOTIDE SEQUENCE [LARGE SCALE GENOMIC DNA]</scope>
    <source>
        <strain evidence="2 3">PAMC 26510</strain>
    </source>
</reference>
<organism evidence="1 4">
    <name type="scientific">Caballeronia sordidicola</name>
    <name type="common">Burkholderia sordidicola</name>
    <dbReference type="NCBI Taxonomy" id="196367"/>
    <lineage>
        <taxon>Bacteria</taxon>
        <taxon>Pseudomonadati</taxon>
        <taxon>Pseudomonadota</taxon>
        <taxon>Betaproteobacteria</taxon>
        <taxon>Burkholderiales</taxon>
        <taxon>Burkholderiaceae</taxon>
        <taxon>Caballeronia</taxon>
    </lineage>
</organism>
<dbReference type="EMBL" id="NBTZ01000026">
    <property type="protein sequence ID" value="OTP78289.1"/>
    <property type="molecule type" value="Genomic_DNA"/>
</dbReference>
<dbReference type="Proteomes" id="UP000195221">
    <property type="component" value="Unassembled WGS sequence"/>
</dbReference>
<reference evidence="1 4" key="2">
    <citation type="submission" date="2017-03" db="EMBL/GenBank/DDBJ databases">
        <title>Genome analysis of strain PAMC 26577.</title>
        <authorList>
            <person name="Oh H.-M."/>
            <person name="Yang J.-A."/>
        </authorList>
    </citation>
    <scope>NUCLEOTIDE SEQUENCE [LARGE SCALE GENOMIC DNA]</scope>
    <source>
        <strain evidence="1 4">PAMC 26577</strain>
    </source>
</reference>
<comment type="caution">
    <text evidence="1">The sequence shown here is derived from an EMBL/GenBank/DDBJ whole genome shotgun (WGS) entry which is preliminary data.</text>
</comment>
<name>A0A242N3P0_CABSO</name>
<evidence type="ECO:0000313" key="4">
    <source>
        <dbReference type="Proteomes" id="UP000195221"/>
    </source>
</evidence>
<dbReference type="EMBL" id="NBTY01000006">
    <property type="protein sequence ID" value="OTP80295.1"/>
    <property type="molecule type" value="Genomic_DNA"/>
</dbReference>